<protein>
    <recommendedName>
        <fullName evidence="3">DUF4291 domain-containing protein</fullName>
    </recommendedName>
</protein>
<dbReference type="PANTHER" id="PTHR38567">
    <property type="entry name" value="DUF4291 DOMAIN-CONTAINING PROTEIN"/>
    <property type="match status" value="1"/>
</dbReference>
<dbReference type="Proteomes" id="UP000612362">
    <property type="component" value="Unassembled WGS sequence"/>
</dbReference>
<evidence type="ECO:0008006" key="3">
    <source>
        <dbReference type="Google" id="ProtNLM"/>
    </source>
</evidence>
<gene>
    <name evidence="1" type="ORF">KSX_60730</name>
</gene>
<name>A0A8J3I6T5_9CHLR</name>
<dbReference type="AlphaFoldDB" id="A0A8J3I6T5"/>
<dbReference type="EMBL" id="BNJF01000003">
    <property type="protein sequence ID" value="GHO47910.1"/>
    <property type="molecule type" value="Genomic_DNA"/>
</dbReference>
<sequence length="212" mass="24667">MKLETEAYLEQQARWPRQGRHILAQYNDTSVVVYQAYNRSIGHFAARNGYFGGSFSLSRMSWVKPNFLWMMYRCGWASKHNQEVVLAVRLKRAAFDKILTQAVHSNYVEEVYSSHAAWKQVSEDGDTRLQWDPDHDPKGQKVERRAIQLGMRGPTLARYAREWLLDIEDISDFVREQYEHVLSGDYDRLLTPREMVYPVADPQVAARLGLAL</sequence>
<reference evidence="1" key="1">
    <citation type="submission" date="2020-10" db="EMBL/GenBank/DDBJ databases">
        <title>Taxonomic study of unclassified bacteria belonging to the class Ktedonobacteria.</title>
        <authorList>
            <person name="Yabe S."/>
            <person name="Wang C.M."/>
            <person name="Zheng Y."/>
            <person name="Sakai Y."/>
            <person name="Cavaletti L."/>
            <person name="Monciardini P."/>
            <person name="Donadio S."/>
        </authorList>
    </citation>
    <scope>NUCLEOTIDE SEQUENCE</scope>
    <source>
        <strain evidence="1">SOSP1-1</strain>
    </source>
</reference>
<keyword evidence="2" id="KW-1185">Reference proteome</keyword>
<proteinExistence type="predicted"/>
<evidence type="ECO:0000313" key="2">
    <source>
        <dbReference type="Proteomes" id="UP000612362"/>
    </source>
</evidence>
<comment type="caution">
    <text evidence="1">The sequence shown here is derived from an EMBL/GenBank/DDBJ whole genome shotgun (WGS) entry which is preliminary data.</text>
</comment>
<evidence type="ECO:0000313" key="1">
    <source>
        <dbReference type="EMBL" id="GHO47910.1"/>
    </source>
</evidence>
<dbReference type="RefSeq" id="WP_236031637.1">
    <property type="nucleotide sequence ID" value="NZ_BNJF01000003.1"/>
</dbReference>
<organism evidence="1 2">
    <name type="scientific">Ktedonospora formicarum</name>
    <dbReference type="NCBI Taxonomy" id="2778364"/>
    <lineage>
        <taxon>Bacteria</taxon>
        <taxon>Bacillati</taxon>
        <taxon>Chloroflexota</taxon>
        <taxon>Ktedonobacteria</taxon>
        <taxon>Ktedonobacterales</taxon>
        <taxon>Ktedonobacteraceae</taxon>
        <taxon>Ktedonospora</taxon>
    </lineage>
</organism>
<dbReference type="Pfam" id="PF14124">
    <property type="entry name" value="DUF4291"/>
    <property type="match status" value="1"/>
</dbReference>
<dbReference type="InterPro" id="IPR025633">
    <property type="entry name" value="DUF4291"/>
</dbReference>
<accession>A0A8J3I6T5</accession>
<dbReference type="PANTHER" id="PTHR38567:SF1">
    <property type="entry name" value="DUF4291 DOMAIN-CONTAINING PROTEIN"/>
    <property type="match status" value="1"/>
</dbReference>